<keyword evidence="2" id="KW-1185">Reference proteome</keyword>
<dbReference type="SUPFAM" id="SSF81606">
    <property type="entry name" value="PP2C-like"/>
    <property type="match status" value="1"/>
</dbReference>
<dbReference type="AlphaFoldDB" id="A0A8E6EWV9"/>
<evidence type="ECO:0008006" key="3">
    <source>
        <dbReference type="Google" id="ProtNLM"/>
    </source>
</evidence>
<name>A0A8E6EWV9_9BACT</name>
<sequence>MTSQKPFRWSSFSQPKKGHSLAEYEDSAAADLSVCRFAIADGASESSYSGEWANKLTFGFIENSLLQAPNGWADWLPPLQKLWANSVPASPENISWFAEEKLHDGAFATFLGLEFTLLPNERTYQAIAVGDSCLFHVRDDKLVKAFPLQAASEFSSRPALLSSKPRSAGKTPMEKRLLANFLPGDIFYLMTDALACWFLTELESGKKPWLDLNDIRSLPTPEMFFETWVTTQRESAALKNDDITLLVIDALE</sequence>
<proteinExistence type="predicted"/>
<dbReference type="Proteomes" id="UP000676194">
    <property type="component" value="Chromosome"/>
</dbReference>
<evidence type="ECO:0000313" key="1">
    <source>
        <dbReference type="EMBL" id="QVL34390.1"/>
    </source>
</evidence>
<organism evidence="1 2">
    <name type="scientific">Telmatocola sphagniphila</name>
    <dbReference type="NCBI Taxonomy" id="1123043"/>
    <lineage>
        <taxon>Bacteria</taxon>
        <taxon>Pseudomonadati</taxon>
        <taxon>Planctomycetota</taxon>
        <taxon>Planctomycetia</taxon>
        <taxon>Gemmatales</taxon>
        <taxon>Gemmataceae</taxon>
    </lineage>
</organism>
<dbReference type="RefSeq" id="WP_213499360.1">
    <property type="nucleotide sequence ID" value="NZ_CP074694.1"/>
</dbReference>
<dbReference type="InterPro" id="IPR036457">
    <property type="entry name" value="PPM-type-like_dom_sf"/>
</dbReference>
<evidence type="ECO:0000313" key="2">
    <source>
        <dbReference type="Proteomes" id="UP000676194"/>
    </source>
</evidence>
<accession>A0A8E6EWV9</accession>
<protein>
    <recommendedName>
        <fullName evidence="3">PPM-type phosphatase domain-containing protein</fullName>
    </recommendedName>
</protein>
<dbReference type="KEGG" id="tsph:KIH39_10930"/>
<dbReference type="EMBL" id="CP074694">
    <property type="protein sequence ID" value="QVL34390.1"/>
    <property type="molecule type" value="Genomic_DNA"/>
</dbReference>
<gene>
    <name evidence="1" type="ORF">KIH39_10930</name>
</gene>
<reference evidence="1" key="1">
    <citation type="submission" date="2021-05" db="EMBL/GenBank/DDBJ databases">
        <title>Complete genome sequence of the cellulolytic planctomycete Telmatocola sphagniphila SP2T and characterization of the first cellulase from planctomycetes.</title>
        <authorList>
            <person name="Rakitin A.L."/>
            <person name="Beletsky A.V."/>
            <person name="Naumoff D.G."/>
            <person name="Kulichevskaya I.S."/>
            <person name="Mardanov A.V."/>
            <person name="Ravin N.V."/>
            <person name="Dedysh S.N."/>
        </authorList>
    </citation>
    <scope>NUCLEOTIDE SEQUENCE</scope>
    <source>
        <strain evidence="1">SP2T</strain>
    </source>
</reference>